<keyword evidence="1" id="KW-1133">Transmembrane helix</keyword>
<evidence type="ECO:0000313" key="3">
    <source>
        <dbReference type="Proteomes" id="UP000242763"/>
    </source>
</evidence>
<name>A0A1I3QKG4_9HYPH</name>
<dbReference type="STRING" id="1121003.SAMN03080618_02696"/>
<evidence type="ECO:0000256" key="1">
    <source>
        <dbReference type="SAM" id="Phobius"/>
    </source>
</evidence>
<dbReference type="PANTHER" id="PTHR38482:SF1">
    <property type="entry name" value="DMT FAMILY PROTEIN"/>
    <property type="match status" value="1"/>
</dbReference>
<dbReference type="Pfam" id="PF04342">
    <property type="entry name" value="DMT_6"/>
    <property type="match status" value="1"/>
</dbReference>
<dbReference type="PANTHER" id="PTHR38482">
    <property type="entry name" value="DMT FAMILY PROTEIN"/>
    <property type="match status" value="1"/>
</dbReference>
<dbReference type="OrthoDB" id="9805206at2"/>
<dbReference type="PIRSF" id="PIRSF021239">
    <property type="entry name" value="UCP021239"/>
    <property type="match status" value="1"/>
</dbReference>
<keyword evidence="1" id="KW-0812">Transmembrane</keyword>
<evidence type="ECO:0000313" key="2">
    <source>
        <dbReference type="EMBL" id="SFJ34042.1"/>
    </source>
</evidence>
<evidence type="ECO:0008006" key="4">
    <source>
        <dbReference type="Google" id="ProtNLM"/>
    </source>
</evidence>
<accession>A0A1I3QKG4</accession>
<dbReference type="InterPro" id="IPR007437">
    <property type="entry name" value="DUF486"/>
</dbReference>
<protein>
    <recommendedName>
        <fullName evidence="4">DMT family protein</fullName>
    </recommendedName>
</protein>
<keyword evidence="3" id="KW-1185">Reference proteome</keyword>
<dbReference type="EMBL" id="FORF01000015">
    <property type="protein sequence ID" value="SFJ34042.1"/>
    <property type="molecule type" value="Genomic_DNA"/>
</dbReference>
<feature type="transmembrane region" description="Helical" evidence="1">
    <location>
        <begin position="34"/>
        <end position="53"/>
    </location>
</feature>
<organism evidence="2 3">
    <name type="scientific">Aquamicrobium aerolatum DSM 21857</name>
    <dbReference type="NCBI Taxonomy" id="1121003"/>
    <lineage>
        <taxon>Bacteria</taxon>
        <taxon>Pseudomonadati</taxon>
        <taxon>Pseudomonadota</taxon>
        <taxon>Alphaproteobacteria</taxon>
        <taxon>Hyphomicrobiales</taxon>
        <taxon>Phyllobacteriaceae</taxon>
        <taxon>Aerobium</taxon>
    </lineage>
</organism>
<proteinExistence type="predicted"/>
<dbReference type="AlphaFoldDB" id="A0A1I3QKG4"/>
<dbReference type="RefSeq" id="WP_091523275.1">
    <property type="nucleotide sequence ID" value="NZ_FORF01000015.1"/>
</dbReference>
<gene>
    <name evidence="2" type="ORF">SAMN03080618_02696</name>
</gene>
<feature type="transmembrane region" description="Helical" evidence="1">
    <location>
        <begin position="96"/>
        <end position="113"/>
    </location>
</feature>
<dbReference type="Proteomes" id="UP000242763">
    <property type="component" value="Unassembled WGS sequence"/>
</dbReference>
<reference evidence="3" key="1">
    <citation type="submission" date="2016-10" db="EMBL/GenBank/DDBJ databases">
        <authorList>
            <person name="Varghese N."/>
            <person name="Submissions S."/>
        </authorList>
    </citation>
    <scope>NUCLEOTIDE SEQUENCE [LARGE SCALE GENOMIC DNA]</scope>
    <source>
        <strain evidence="3">DSM 21857</strain>
    </source>
</reference>
<keyword evidence="1" id="KW-0472">Membrane</keyword>
<sequence length="115" mass="12864">MWLMSPKVLPVLLLLASNVFMTFAWYGHLKYKSAPLYAVVMFSWMIAFAEYWLAVPANRIGHAVYSAAELKTIQEVITLSVFVVFSVFYLKEGVTWNHVAGFALIAGGAALIFRA</sequence>